<evidence type="ECO:0000313" key="2">
    <source>
        <dbReference type="Proteomes" id="UP000192328"/>
    </source>
</evidence>
<evidence type="ECO:0000313" key="1">
    <source>
        <dbReference type="EMBL" id="SMC62718.1"/>
    </source>
</evidence>
<organism evidence="1 2">
    <name type="scientific">Aristaeella lactis</name>
    <dbReference type="NCBI Taxonomy" id="3046383"/>
    <lineage>
        <taxon>Bacteria</taxon>
        <taxon>Bacillati</taxon>
        <taxon>Bacillota</taxon>
        <taxon>Clostridia</taxon>
        <taxon>Eubacteriales</taxon>
        <taxon>Aristaeellaceae</taxon>
        <taxon>Aristaeella</taxon>
    </lineage>
</organism>
<keyword evidence="2" id="KW-1185">Reference proteome</keyword>
<name>A0AC61PL98_9FIRM</name>
<feature type="non-terminal residue" evidence="1">
    <location>
        <position position="1"/>
    </location>
</feature>
<comment type="caution">
    <text evidence="1">The sequence shown here is derived from an EMBL/GenBank/DDBJ whole genome shotgun (WGS) entry which is preliminary data.</text>
</comment>
<sequence length="909" mass="97643">NKDNYTVTEDLGTLTVTANTAEVTLTAPSDEKTYDGTALTCDGTGEKKVTASGLPEGFTVEATASGSQTDAGTSANVVNDGYVIKNAEGVDKTANFTNVKKADGTLTVKARTVILTSQDGEKPYDGTPLTKPNVTVSGDGFVEGEATDIKATGSVTTVAEGEVTNTITYTEGTNFKADNYTITKNEGTLKINPITDKVTVTITENSDEATYDGVAHEIKGYKTMVADNDLYDVETSVKETETADWTVAKTDAGTYDMGIVAGDFENTNPNFTTVEFVIMDGQLKISKRTVIMTSATDSKVYDSTPLTNDEVKETGDGFVDGEGADYDVTGTQTLVGESDNTFTYTLKDGTKADNYTITTAFGVLTVTDENVPDDLVVKKTADDTVYALGEEVTFDIWVKNIYDDTVTIKLIEIEGVTLAKDTFEGVKPGEEITTTATYTITEADILAGSFTNTVTAKVVEKEWSAKADVKVEEPNASLKVTKKTTSTPADGKAYVLDETITYEITVENDGNLTLTDVTVIDEKTGDKWTVDSLAPGATETFTAEYVVTETDILAGSVKNDVTATGNPPDDDIPDPEDEDEVEDPTEEPKASLKVNKETTSTPADGKAYVLDEKITYKITVKNDGNLTLTNVVVTDELTGDEWTIDTMKPGDSKEFEAEYIVTEADVLAGSVKNSVTAKGNPPDDDIPDPEEEDEVEDPTEDPNGHITIEKVTTSKSANPKGYVEGETIAYKITVKNDGNLTITEITVTDELTGDEWKIDSMAPGEEKEYETSYTVTAEDVEAGEVLNVATGTGKSPDPKNPEVPVTPGKDPEPTTEDKYTLTIEYIYQDGRTAAETYTEVLHAGDAYDVQSPYIAGYYASQHQVTGTMPARDVMVTVIYVERRNTITIDDFVTPLGIGLGSMNAGETIE</sequence>
<dbReference type="EMBL" id="FWXZ01000003">
    <property type="protein sequence ID" value="SMC62718.1"/>
    <property type="molecule type" value="Genomic_DNA"/>
</dbReference>
<dbReference type="Proteomes" id="UP000192328">
    <property type="component" value="Unassembled WGS sequence"/>
</dbReference>
<reference evidence="1" key="1">
    <citation type="submission" date="2017-04" db="EMBL/GenBank/DDBJ databases">
        <authorList>
            <person name="Varghese N."/>
            <person name="Submissions S."/>
        </authorList>
    </citation>
    <scope>NUCLEOTIDE SEQUENCE</scope>
    <source>
        <strain evidence="1">WTE2008</strain>
    </source>
</reference>
<protein>
    <submittedName>
        <fullName evidence="1">Conserved repeat domain-containing protein</fullName>
    </submittedName>
</protein>
<proteinExistence type="predicted"/>
<accession>A0AC61PL98</accession>
<gene>
    <name evidence="1" type="ORF">SAMN06297397_1639</name>
</gene>